<keyword evidence="5 10" id="KW-0479">Metal-binding</keyword>
<dbReference type="Pfam" id="PF01842">
    <property type="entry name" value="ACT"/>
    <property type="match status" value="1"/>
</dbReference>
<evidence type="ECO:0000256" key="7">
    <source>
        <dbReference type="ARBA" id="ARBA00023014"/>
    </source>
</evidence>
<dbReference type="SUPFAM" id="SSF55021">
    <property type="entry name" value="ACT-like"/>
    <property type="match status" value="1"/>
</dbReference>
<dbReference type="PANTHER" id="PTHR30182:SF12">
    <property type="entry name" value="L-SERINE DEHYDRATASE, BETA CHAIN-RELATED"/>
    <property type="match status" value="1"/>
</dbReference>
<sequence length="222" mass="23206">MTLLDMVGPVMVGPSSSHTAGACRIGLAAHHLLGEAPRHAEIGLHASFAKTGRGHGTHFALVAGLLGYAPDDPRLPDSFGHARAAGLSFDFEHIELADVHPNTARIRLRGDSSSIELIASSTGGGVIVVSSINGSAVSISAAYPTLVLQYADRPGILARITTAIAAEEINIATLSCTRDRRGGSALVAIEMDGPGVHPGVLETFLRYPSMQWVQLMPKLMDG</sequence>
<evidence type="ECO:0000256" key="4">
    <source>
        <dbReference type="ARBA" id="ARBA00022485"/>
    </source>
</evidence>
<dbReference type="InterPro" id="IPR005131">
    <property type="entry name" value="Ser_deHydtase_bsu"/>
</dbReference>
<comment type="similarity">
    <text evidence="2 10">Belongs to the iron-sulfur dependent L-serine dehydratase family.</text>
</comment>
<dbReference type="PIRSF" id="PIRSF036692">
    <property type="entry name" value="SDH_B"/>
    <property type="match status" value="1"/>
</dbReference>
<evidence type="ECO:0000256" key="9">
    <source>
        <dbReference type="ARBA" id="ARBA00049406"/>
    </source>
</evidence>
<evidence type="ECO:0000256" key="8">
    <source>
        <dbReference type="ARBA" id="ARBA00023239"/>
    </source>
</evidence>
<keyword evidence="4 10" id="KW-0004">4Fe-4S</keyword>
<evidence type="ECO:0000256" key="6">
    <source>
        <dbReference type="ARBA" id="ARBA00023004"/>
    </source>
</evidence>
<accession>A0ABQ3KDA8</accession>
<evidence type="ECO:0000256" key="1">
    <source>
        <dbReference type="ARBA" id="ARBA00001966"/>
    </source>
</evidence>
<dbReference type="InterPro" id="IPR004643">
    <property type="entry name" value="Fe-S_L-Ser_bsu"/>
</dbReference>
<gene>
    <name evidence="12" type="ORF">GCM10017783_24170</name>
</gene>
<evidence type="ECO:0000256" key="2">
    <source>
        <dbReference type="ARBA" id="ARBA00008636"/>
    </source>
</evidence>
<evidence type="ECO:0000313" key="13">
    <source>
        <dbReference type="Proteomes" id="UP000632154"/>
    </source>
</evidence>
<dbReference type="Proteomes" id="UP000632154">
    <property type="component" value="Unassembled WGS sequence"/>
</dbReference>
<dbReference type="Pfam" id="PF03315">
    <property type="entry name" value="SDH_beta"/>
    <property type="match status" value="1"/>
</dbReference>
<comment type="catalytic activity">
    <reaction evidence="9 10">
        <text>L-serine = pyruvate + NH4(+)</text>
        <dbReference type="Rhea" id="RHEA:19169"/>
        <dbReference type="ChEBI" id="CHEBI:15361"/>
        <dbReference type="ChEBI" id="CHEBI:28938"/>
        <dbReference type="ChEBI" id="CHEBI:33384"/>
        <dbReference type="EC" id="4.3.1.17"/>
    </reaction>
</comment>
<dbReference type="Gene3D" id="3.30.70.260">
    <property type="match status" value="1"/>
</dbReference>
<evidence type="ECO:0000256" key="3">
    <source>
        <dbReference type="ARBA" id="ARBA00022432"/>
    </source>
</evidence>
<keyword evidence="8 10" id="KW-0456">Lyase</keyword>
<dbReference type="PROSITE" id="PS51671">
    <property type="entry name" value="ACT"/>
    <property type="match status" value="1"/>
</dbReference>
<dbReference type="Gene3D" id="3.30.1330.90">
    <property type="entry name" value="D-3-phosphoglycerate dehydrogenase, domain 3"/>
    <property type="match status" value="1"/>
</dbReference>
<dbReference type="EMBL" id="BNAL01000046">
    <property type="protein sequence ID" value="GHG10940.1"/>
    <property type="molecule type" value="Genomic_DNA"/>
</dbReference>
<dbReference type="InterPro" id="IPR051318">
    <property type="entry name" value="Fe-S_L-Ser"/>
</dbReference>
<dbReference type="NCBIfam" id="TIGR00719">
    <property type="entry name" value="sda_beta"/>
    <property type="match status" value="1"/>
</dbReference>
<keyword evidence="13" id="KW-1185">Reference proteome</keyword>
<dbReference type="InterPro" id="IPR002912">
    <property type="entry name" value="ACT_dom"/>
</dbReference>
<keyword evidence="7 10" id="KW-0411">Iron-sulfur</keyword>
<dbReference type="SUPFAM" id="SSF143548">
    <property type="entry name" value="Serine metabolism enzymes domain"/>
    <property type="match status" value="1"/>
</dbReference>
<name>A0ABQ3KDA8_9DEIO</name>
<protein>
    <recommendedName>
        <fullName evidence="10">L-serine dehydratase</fullName>
        <ecNumber evidence="10">4.3.1.17</ecNumber>
    </recommendedName>
</protein>
<evidence type="ECO:0000256" key="10">
    <source>
        <dbReference type="RuleBase" id="RU366059"/>
    </source>
</evidence>
<evidence type="ECO:0000313" key="12">
    <source>
        <dbReference type="EMBL" id="GHG10940.1"/>
    </source>
</evidence>
<evidence type="ECO:0000256" key="5">
    <source>
        <dbReference type="ARBA" id="ARBA00022723"/>
    </source>
</evidence>
<dbReference type="PANTHER" id="PTHR30182">
    <property type="entry name" value="L-SERINE DEHYDRATASE"/>
    <property type="match status" value="1"/>
</dbReference>
<evidence type="ECO:0000259" key="11">
    <source>
        <dbReference type="PROSITE" id="PS51671"/>
    </source>
</evidence>
<keyword evidence="3 10" id="KW-0312">Gluconeogenesis</keyword>
<dbReference type="InterPro" id="IPR029009">
    <property type="entry name" value="ASB_dom_sf"/>
</dbReference>
<reference evidence="13" key="1">
    <citation type="journal article" date="2019" name="Int. J. Syst. Evol. Microbiol.">
        <title>The Global Catalogue of Microorganisms (GCM) 10K type strain sequencing project: providing services to taxonomists for standard genome sequencing and annotation.</title>
        <authorList>
            <consortium name="The Broad Institute Genomics Platform"/>
            <consortium name="The Broad Institute Genome Sequencing Center for Infectious Disease"/>
            <person name="Wu L."/>
            <person name="Ma J."/>
        </authorList>
    </citation>
    <scope>NUCLEOTIDE SEQUENCE [LARGE SCALE GENOMIC DNA]</scope>
    <source>
        <strain evidence="13">CGMCC 1.18439</strain>
    </source>
</reference>
<proteinExistence type="inferred from homology"/>
<keyword evidence="6 10" id="KW-0408">Iron</keyword>
<dbReference type="InterPro" id="IPR045865">
    <property type="entry name" value="ACT-like_dom_sf"/>
</dbReference>
<organism evidence="12 13">
    <name type="scientific">Deinococcus piscis</name>
    <dbReference type="NCBI Taxonomy" id="394230"/>
    <lineage>
        <taxon>Bacteria</taxon>
        <taxon>Thermotogati</taxon>
        <taxon>Deinococcota</taxon>
        <taxon>Deinococci</taxon>
        <taxon>Deinococcales</taxon>
        <taxon>Deinococcaceae</taxon>
        <taxon>Deinococcus</taxon>
    </lineage>
</organism>
<comment type="caution">
    <text evidence="12">The sequence shown here is derived from an EMBL/GenBank/DDBJ whole genome shotgun (WGS) entry which is preliminary data.</text>
</comment>
<dbReference type="EC" id="4.3.1.17" evidence="10"/>
<feature type="domain" description="ACT" evidence="11">
    <location>
        <begin position="145"/>
        <end position="218"/>
    </location>
</feature>
<comment type="cofactor">
    <cofactor evidence="1 10">
        <name>[4Fe-4S] cluster</name>
        <dbReference type="ChEBI" id="CHEBI:49883"/>
    </cofactor>
</comment>
<dbReference type="RefSeq" id="WP_189644010.1">
    <property type="nucleotide sequence ID" value="NZ_BNAL01000046.1"/>
</dbReference>